<gene>
    <name evidence="6" type="ORF">SMD44_07498</name>
</gene>
<name>A0A1Z1WNY2_9ACTN</name>
<feature type="domain" description="N-acetyltransferase" evidence="5">
    <location>
        <begin position="260"/>
        <end position="426"/>
    </location>
</feature>
<dbReference type="InterPro" id="IPR016181">
    <property type="entry name" value="Acyl_CoA_acyltransferase"/>
</dbReference>
<dbReference type="InterPro" id="IPR000182">
    <property type="entry name" value="GNAT_dom"/>
</dbReference>
<dbReference type="Pfam" id="PF00106">
    <property type="entry name" value="adh_short"/>
    <property type="match status" value="1"/>
</dbReference>
<evidence type="ECO:0000256" key="1">
    <source>
        <dbReference type="ARBA" id="ARBA00006484"/>
    </source>
</evidence>
<comment type="similarity">
    <text evidence="1 3">Belongs to the short-chain dehydrogenases/reductases (SDR) family.</text>
</comment>
<dbReference type="eggNOG" id="COG1028">
    <property type="taxonomic scope" value="Bacteria"/>
</dbReference>
<dbReference type="Pfam" id="PF13302">
    <property type="entry name" value="Acetyltransf_3"/>
    <property type="match status" value="1"/>
</dbReference>
<dbReference type="KEGG" id="salf:SMD44_07498"/>
<dbReference type="GO" id="GO:0016614">
    <property type="term" value="F:oxidoreductase activity, acting on CH-OH group of donors"/>
    <property type="evidence" value="ECO:0007669"/>
    <property type="project" value="UniProtKB-ARBA"/>
</dbReference>
<dbReference type="Gene3D" id="3.40.50.720">
    <property type="entry name" value="NAD(P)-binding Rossmann-like Domain"/>
    <property type="match status" value="1"/>
</dbReference>
<dbReference type="SUPFAM" id="SSF51735">
    <property type="entry name" value="NAD(P)-binding Rossmann-fold domains"/>
    <property type="match status" value="1"/>
</dbReference>
<evidence type="ECO:0000256" key="4">
    <source>
        <dbReference type="SAM" id="MobiDB-lite"/>
    </source>
</evidence>
<evidence type="ECO:0000256" key="3">
    <source>
        <dbReference type="RuleBase" id="RU000363"/>
    </source>
</evidence>
<dbReference type="Gene3D" id="3.40.630.30">
    <property type="match status" value="1"/>
</dbReference>
<dbReference type="GO" id="GO:0016747">
    <property type="term" value="F:acyltransferase activity, transferring groups other than amino-acyl groups"/>
    <property type="evidence" value="ECO:0007669"/>
    <property type="project" value="InterPro"/>
</dbReference>
<dbReference type="PRINTS" id="PR00081">
    <property type="entry name" value="GDHRDH"/>
</dbReference>
<dbReference type="EMBL" id="CP021748">
    <property type="protein sequence ID" value="ARX88012.1"/>
    <property type="molecule type" value="Genomic_DNA"/>
</dbReference>
<dbReference type="InterPro" id="IPR002347">
    <property type="entry name" value="SDR_fam"/>
</dbReference>
<evidence type="ECO:0000256" key="2">
    <source>
        <dbReference type="ARBA" id="ARBA00023002"/>
    </source>
</evidence>
<keyword evidence="2" id="KW-0560">Oxidoreductase</keyword>
<dbReference type="PANTHER" id="PTHR48107">
    <property type="entry name" value="NADPH-DEPENDENT ALDEHYDE REDUCTASE-LIKE PROTEIN, CHLOROPLASTIC-RELATED"/>
    <property type="match status" value="1"/>
</dbReference>
<dbReference type="CDD" id="cd05233">
    <property type="entry name" value="SDR_c"/>
    <property type="match status" value="1"/>
</dbReference>
<dbReference type="PANTHER" id="PTHR48107:SF7">
    <property type="entry name" value="RE15974P"/>
    <property type="match status" value="1"/>
</dbReference>
<evidence type="ECO:0000313" key="7">
    <source>
        <dbReference type="Proteomes" id="UP000195880"/>
    </source>
</evidence>
<dbReference type="InterPro" id="IPR036291">
    <property type="entry name" value="NAD(P)-bd_dom_sf"/>
</dbReference>
<protein>
    <submittedName>
        <fullName evidence="6">Oxidoreductase</fullName>
    </submittedName>
</protein>
<feature type="region of interest" description="Disordered" evidence="4">
    <location>
        <begin position="198"/>
        <end position="238"/>
    </location>
</feature>
<dbReference type="PROSITE" id="PS51186">
    <property type="entry name" value="GNAT"/>
    <property type="match status" value="1"/>
</dbReference>
<organism evidence="6 7">
    <name type="scientific">Streptomyces alboflavus</name>
    <dbReference type="NCBI Taxonomy" id="67267"/>
    <lineage>
        <taxon>Bacteria</taxon>
        <taxon>Bacillati</taxon>
        <taxon>Actinomycetota</taxon>
        <taxon>Actinomycetes</taxon>
        <taxon>Kitasatosporales</taxon>
        <taxon>Streptomycetaceae</taxon>
        <taxon>Streptomyces</taxon>
    </lineage>
</organism>
<dbReference type="Proteomes" id="UP000195880">
    <property type="component" value="Chromosome"/>
</dbReference>
<dbReference type="FunFam" id="3.40.50.720:FF:000084">
    <property type="entry name" value="Short-chain dehydrogenase reductase"/>
    <property type="match status" value="1"/>
</dbReference>
<sequence length="434" mass="46285">MKQHVTVVTGGTRGIGAAVALRLAQDGHDVAVGYRSDEQAAERTAQAVRATGRRCVAVRLDTTDEKDVDRLFETAAAELGTVTGLVNNAGVSGPNGPLAEADAEGMRRAIDVNVLGYLLCARRAVRDMTRTGGGAIVNISSGAATLGSPGQYVHYAATKAATDTMTVGLAKEVAPLGIRVNCVAPGVIWTEFHEDPERPAKLATPSPWAARDGPRRSPAPSRGSCRTTRRTRRARSCASPAGCEAVHPLITGAERLTDDIVLRPASLADAEVLARAFRRSRDHLSPWDPVRPESFYTTEGQAERLRAQAEKSAVGLVAPWLLLDEDAGEVAGAVTLSHIAPAPLLSGNLGYWIDVTYAGRGLATAAATAVCQIADERLGLHRVEAGTLLDNTASQRVLAKCGFEEYGLARRYLHINGAWRDHRLFQRILNDRTP</sequence>
<proteinExistence type="inferred from homology"/>
<dbReference type="PRINTS" id="PR00080">
    <property type="entry name" value="SDRFAMILY"/>
</dbReference>
<reference evidence="6 7" key="1">
    <citation type="submission" date="2017-05" db="EMBL/GenBank/DDBJ databases">
        <title>Streptomyces alboflavus Genome sequencing and assembly.</title>
        <authorList>
            <person name="Wang Y."/>
            <person name="Du B."/>
            <person name="Ding Y."/>
            <person name="Liu H."/>
            <person name="Hou Q."/>
            <person name="Liu K."/>
            <person name="Wang C."/>
            <person name="Yao L."/>
        </authorList>
    </citation>
    <scope>NUCLEOTIDE SEQUENCE [LARGE SCALE GENOMIC DNA]</scope>
    <source>
        <strain evidence="6 7">MDJK44</strain>
    </source>
</reference>
<accession>A0A1Z1WNY2</accession>
<dbReference type="STRING" id="67267.GCA_000716675_05275"/>
<evidence type="ECO:0000313" key="6">
    <source>
        <dbReference type="EMBL" id="ARX88012.1"/>
    </source>
</evidence>
<evidence type="ECO:0000259" key="5">
    <source>
        <dbReference type="PROSITE" id="PS51186"/>
    </source>
</evidence>
<keyword evidence="7" id="KW-1185">Reference proteome</keyword>
<dbReference type="SUPFAM" id="SSF55729">
    <property type="entry name" value="Acyl-CoA N-acyltransferases (Nat)"/>
    <property type="match status" value="1"/>
</dbReference>
<dbReference type="AlphaFoldDB" id="A0A1Z1WNY2"/>